<dbReference type="OrthoDB" id="1902458at2"/>
<evidence type="ECO:0000313" key="3">
    <source>
        <dbReference type="Proteomes" id="UP000031366"/>
    </source>
</evidence>
<evidence type="ECO:0000259" key="1">
    <source>
        <dbReference type="PROSITE" id="PS51186"/>
    </source>
</evidence>
<keyword evidence="2" id="KW-0808">Transferase</keyword>
<dbReference type="Pfam" id="PF00583">
    <property type="entry name" value="Acetyltransf_1"/>
    <property type="match status" value="1"/>
</dbReference>
<dbReference type="AlphaFoldDB" id="A0A0C1QVD3"/>
<dbReference type="Gene3D" id="3.40.630.30">
    <property type="match status" value="1"/>
</dbReference>
<sequence length="165" mass="19494">MRSEIKLLPINAKSQSIFKNLMTLYLHDLSEFADDLKINSEGLFEYDGIEYYFKDENLKPFFIYVNADIAGFVLLNSGRYVPENIDYSVHELFLMKAYRKKGIASIVVEKLFQLYKGNYKVVQLYHNTPAINFWRNFYKKSSINYEEFEEMIDGQKGIFQIFSVI</sequence>
<comment type="caution">
    <text evidence="2">The sequence shown here is derived from an EMBL/GenBank/DDBJ whole genome shotgun (WGS) entry which is preliminary data.</text>
</comment>
<dbReference type="GO" id="GO:0016747">
    <property type="term" value="F:acyltransferase activity, transferring groups other than amino-acyl groups"/>
    <property type="evidence" value="ECO:0007669"/>
    <property type="project" value="InterPro"/>
</dbReference>
<dbReference type="RefSeq" id="WP_039636151.1">
    <property type="nucleotide sequence ID" value="NZ_AYSO01000020.1"/>
</dbReference>
<gene>
    <name evidence="2" type="ORF">U732_352</name>
</gene>
<dbReference type="Proteomes" id="UP000031366">
    <property type="component" value="Unassembled WGS sequence"/>
</dbReference>
<dbReference type="CDD" id="cd04301">
    <property type="entry name" value="NAT_SF"/>
    <property type="match status" value="1"/>
</dbReference>
<accession>A0A0C1QVD3</accession>
<evidence type="ECO:0000313" key="2">
    <source>
        <dbReference type="EMBL" id="KIE44957.1"/>
    </source>
</evidence>
<name>A0A0C1QVD3_9CLOT</name>
<dbReference type="EMBL" id="AYSO01000020">
    <property type="protein sequence ID" value="KIE44957.1"/>
    <property type="molecule type" value="Genomic_DNA"/>
</dbReference>
<dbReference type="STRING" id="29341.RSJ17_04560"/>
<dbReference type="InterPro" id="IPR016181">
    <property type="entry name" value="Acyl_CoA_acyltransferase"/>
</dbReference>
<proteinExistence type="predicted"/>
<dbReference type="SUPFAM" id="SSF55729">
    <property type="entry name" value="Acyl-CoA N-acyltransferases (Nat)"/>
    <property type="match status" value="1"/>
</dbReference>
<dbReference type="InterPro" id="IPR000182">
    <property type="entry name" value="GNAT_dom"/>
</dbReference>
<dbReference type="PROSITE" id="PS51186">
    <property type="entry name" value="GNAT"/>
    <property type="match status" value="1"/>
</dbReference>
<feature type="domain" description="N-acetyltransferase" evidence="1">
    <location>
        <begin position="22"/>
        <end position="153"/>
    </location>
</feature>
<reference evidence="2 3" key="1">
    <citation type="journal article" date="2015" name="Infect. Genet. Evol.">
        <title>Genomic sequences of six botulinum neurotoxin-producing strains representing three clostridial species illustrate the mobility and diversity of botulinum neurotoxin genes.</title>
        <authorList>
            <person name="Smith T.J."/>
            <person name="Hill K.K."/>
            <person name="Xie G."/>
            <person name="Foley B.T."/>
            <person name="Williamson C.H."/>
            <person name="Foster J.T."/>
            <person name="Johnson S.L."/>
            <person name="Chertkov O."/>
            <person name="Teshima H."/>
            <person name="Gibbons H.S."/>
            <person name="Johnsky L.A."/>
            <person name="Karavis M.A."/>
            <person name="Smith L.A."/>
        </authorList>
    </citation>
    <scope>NUCLEOTIDE SEQUENCE [LARGE SCALE GENOMIC DNA]</scope>
    <source>
        <strain evidence="2 3">CDC 2741</strain>
    </source>
</reference>
<keyword evidence="3" id="KW-1185">Reference proteome</keyword>
<organism evidence="2 3">
    <name type="scientific">Clostridium argentinense CDC 2741</name>
    <dbReference type="NCBI Taxonomy" id="1418104"/>
    <lineage>
        <taxon>Bacteria</taxon>
        <taxon>Bacillati</taxon>
        <taxon>Bacillota</taxon>
        <taxon>Clostridia</taxon>
        <taxon>Eubacteriales</taxon>
        <taxon>Clostridiaceae</taxon>
        <taxon>Clostridium</taxon>
    </lineage>
</organism>
<protein>
    <submittedName>
        <fullName evidence="2">Acetyltransferase domain protein</fullName>
    </submittedName>
</protein>